<evidence type="ECO:0000256" key="1">
    <source>
        <dbReference type="SAM" id="MobiDB-lite"/>
    </source>
</evidence>
<accession>A0A8K0QYE0</accession>
<proteinExistence type="predicted"/>
<evidence type="ECO:0008006" key="5">
    <source>
        <dbReference type="Google" id="ProtNLM"/>
    </source>
</evidence>
<keyword evidence="2" id="KW-0732">Signal</keyword>
<organism evidence="3 4">
    <name type="scientific">Paraphoma chrysanthemicola</name>
    <dbReference type="NCBI Taxonomy" id="798071"/>
    <lineage>
        <taxon>Eukaryota</taxon>
        <taxon>Fungi</taxon>
        <taxon>Dikarya</taxon>
        <taxon>Ascomycota</taxon>
        <taxon>Pezizomycotina</taxon>
        <taxon>Dothideomycetes</taxon>
        <taxon>Pleosporomycetidae</taxon>
        <taxon>Pleosporales</taxon>
        <taxon>Pleosporineae</taxon>
        <taxon>Phaeosphaeriaceae</taxon>
        <taxon>Paraphoma</taxon>
    </lineage>
</organism>
<evidence type="ECO:0000256" key="2">
    <source>
        <dbReference type="SAM" id="SignalP"/>
    </source>
</evidence>
<gene>
    <name evidence="3" type="ORF">FB567DRAFT_536305</name>
</gene>
<feature type="chain" id="PRO_5035421855" description="Apple domain-containing protein" evidence="2">
    <location>
        <begin position="28"/>
        <end position="311"/>
    </location>
</feature>
<feature type="region of interest" description="Disordered" evidence="1">
    <location>
        <begin position="250"/>
        <end position="289"/>
    </location>
</feature>
<dbReference type="OrthoDB" id="3440282at2759"/>
<reference evidence="3" key="1">
    <citation type="journal article" date="2021" name="Nat. Commun.">
        <title>Genetic determinants of endophytism in the Arabidopsis root mycobiome.</title>
        <authorList>
            <person name="Mesny F."/>
            <person name="Miyauchi S."/>
            <person name="Thiergart T."/>
            <person name="Pickel B."/>
            <person name="Atanasova L."/>
            <person name="Karlsson M."/>
            <person name="Huettel B."/>
            <person name="Barry K.W."/>
            <person name="Haridas S."/>
            <person name="Chen C."/>
            <person name="Bauer D."/>
            <person name="Andreopoulos W."/>
            <person name="Pangilinan J."/>
            <person name="LaButti K."/>
            <person name="Riley R."/>
            <person name="Lipzen A."/>
            <person name="Clum A."/>
            <person name="Drula E."/>
            <person name="Henrissat B."/>
            <person name="Kohler A."/>
            <person name="Grigoriev I.V."/>
            <person name="Martin F.M."/>
            <person name="Hacquard S."/>
        </authorList>
    </citation>
    <scope>NUCLEOTIDE SEQUENCE</scope>
    <source>
        <strain evidence="3">MPI-SDFR-AT-0120</strain>
    </source>
</reference>
<evidence type="ECO:0000313" key="4">
    <source>
        <dbReference type="Proteomes" id="UP000813461"/>
    </source>
</evidence>
<feature type="signal peptide" evidence="2">
    <location>
        <begin position="1"/>
        <end position="27"/>
    </location>
</feature>
<evidence type="ECO:0000313" key="3">
    <source>
        <dbReference type="EMBL" id="KAH7075178.1"/>
    </source>
</evidence>
<keyword evidence="4" id="KW-1185">Reference proteome</keyword>
<comment type="caution">
    <text evidence="3">The sequence shown here is derived from an EMBL/GenBank/DDBJ whole genome shotgun (WGS) entry which is preliminary data.</text>
</comment>
<name>A0A8K0QYE0_9PLEO</name>
<protein>
    <recommendedName>
        <fullName evidence="5">Apple domain-containing protein</fullName>
    </recommendedName>
</protein>
<feature type="compositionally biased region" description="Polar residues" evidence="1">
    <location>
        <begin position="280"/>
        <end position="289"/>
    </location>
</feature>
<dbReference type="Proteomes" id="UP000813461">
    <property type="component" value="Unassembled WGS sequence"/>
</dbReference>
<feature type="compositionally biased region" description="Low complexity" evidence="1">
    <location>
        <begin position="250"/>
        <end position="264"/>
    </location>
</feature>
<sequence length="311" mass="31906">MHTRSPKMTTFSSCASIALLLAPAVLAQGLRQATGGVTPTAAVPWYPTPTPEVSNCTASLITTLCDYKKPGPEFAVASSGKARCWEYCNAHGPCNFVIFAAGNPYTGTGTCWLYPGETFDKNAGTSGCDYLSVYNKPECAAATPTSGACTATASPSAVASVCGYPAPDDSCFYSCAASDGASNCMSQCAKSDSCSYAVFNPHNPSNSPYASGTCWRYPNGTFDATKATKCSGAPEQFVYENPCPKKASSASASASASTPSTTRSGNSATATGVEKGAANETVNSKGDGTKALSISSTLVAGMVALMWQTFN</sequence>
<dbReference type="EMBL" id="JAGMVJ010000020">
    <property type="protein sequence ID" value="KAH7075178.1"/>
    <property type="molecule type" value="Genomic_DNA"/>
</dbReference>
<dbReference type="AlphaFoldDB" id="A0A8K0QYE0"/>